<dbReference type="Pfam" id="PF09643">
    <property type="entry name" value="YopX"/>
    <property type="match status" value="1"/>
</dbReference>
<reference evidence="2 3" key="1">
    <citation type="journal article" date="2013" name="PLoS ONE">
        <title>Genomic Adaptation of the Lactobacillus casei Group.</title>
        <authorList>
            <person name="Toh H."/>
            <person name="Oshima K."/>
            <person name="Nakano A."/>
            <person name="Takahata M."/>
            <person name="Murakami M."/>
            <person name="Takaki T."/>
            <person name="Nishiyama H."/>
            <person name="Igimi S."/>
            <person name="Hattori M."/>
            <person name="Morita H."/>
        </authorList>
    </citation>
    <scope>NUCLEOTIDE SEQUENCE [LARGE SCALE GENOMIC DNA]</scope>
    <source>
        <strain evidence="2 3">ATCC 393</strain>
    </source>
</reference>
<gene>
    <name evidence="2" type="ORF">LBCZ_0708</name>
</gene>
<dbReference type="RefSeq" id="WP_025013978.1">
    <property type="nucleotide sequence ID" value="NZ_AP012544.1"/>
</dbReference>
<sequence length="150" mass="17517">MKREIKFRAWDKKNECYLYDIQKAYDMLSGCVKYDDGEDAVYEEECFAGFLDNEQYIIEQYTGLKDKNGREIYEGDIVSFGSVWDNGDNEDLDEEIHIGVVEYDPHYAVYSVNCEESGERRFLFTDVVNYDGFGVIGNIFENKELLEGKQ</sequence>
<dbReference type="EMBL" id="AP012544">
    <property type="protein sequence ID" value="BAN73876.1"/>
    <property type="molecule type" value="Genomic_DNA"/>
</dbReference>
<dbReference type="AlphaFoldDB" id="A0AAD1ANU1"/>
<evidence type="ECO:0000259" key="1">
    <source>
        <dbReference type="Pfam" id="PF09643"/>
    </source>
</evidence>
<evidence type="ECO:0000313" key="3">
    <source>
        <dbReference type="Proteomes" id="UP000015560"/>
    </source>
</evidence>
<organism evidence="2 3">
    <name type="scientific">Lacticaseibacillus casei DSM 20011 = JCM 1134 = ATCC 393</name>
    <dbReference type="NCBI Taxonomy" id="1423732"/>
    <lineage>
        <taxon>Bacteria</taxon>
        <taxon>Bacillati</taxon>
        <taxon>Bacillota</taxon>
        <taxon>Bacilli</taxon>
        <taxon>Lactobacillales</taxon>
        <taxon>Lactobacillaceae</taxon>
        <taxon>Lacticaseibacillus</taxon>
    </lineage>
</organism>
<evidence type="ECO:0000313" key="2">
    <source>
        <dbReference type="EMBL" id="BAN73876.1"/>
    </source>
</evidence>
<dbReference type="Proteomes" id="UP000015560">
    <property type="component" value="Chromosome"/>
</dbReference>
<protein>
    <submittedName>
        <fullName evidence="2">Hypothetical phage protein</fullName>
    </submittedName>
</protein>
<dbReference type="SUPFAM" id="SSF159006">
    <property type="entry name" value="YopX-like"/>
    <property type="match status" value="1"/>
</dbReference>
<dbReference type="GeneID" id="45548005"/>
<proteinExistence type="predicted"/>
<dbReference type="InterPro" id="IPR019096">
    <property type="entry name" value="YopX_protein"/>
</dbReference>
<dbReference type="Gene3D" id="2.30.30.290">
    <property type="entry name" value="YopX-like domains"/>
    <property type="match status" value="1"/>
</dbReference>
<name>A0AAD1ANU1_LACCA</name>
<feature type="domain" description="YopX protein" evidence="1">
    <location>
        <begin position="6"/>
        <end position="147"/>
    </location>
</feature>
<dbReference type="InterPro" id="IPR023385">
    <property type="entry name" value="YopX-like_C"/>
</dbReference>
<dbReference type="NCBIfam" id="TIGR01671">
    <property type="entry name" value="phage_TIGR01671"/>
    <property type="match status" value="1"/>
</dbReference>
<dbReference type="InterPro" id="IPR010024">
    <property type="entry name" value="CHP16711"/>
</dbReference>
<accession>A0AAD1ANU1</accession>